<sequence>MKKKFGYILIILILFSCNQTETKNTPEIEIFLTKKRIKSYQGLEISENNIDSLGYRFVESRFDFNVIRLDTTTNELIFSGEFTAKKTDLRDKPFLDKSRIIDFNPKNGHLIIDSIGAKQITELPRSNNMGHQFVLTVDGEPKLFGYFYSYPFSYYCHTYTYDFLRPILITDFEMTYGREMRKVDLEIENPELYKILSNRDK</sequence>
<dbReference type="PROSITE" id="PS51257">
    <property type="entry name" value="PROKAR_LIPOPROTEIN"/>
    <property type="match status" value="1"/>
</dbReference>
<dbReference type="Proteomes" id="UP000184225">
    <property type="component" value="Unassembled WGS sequence"/>
</dbReference>
<accession>A0A1M6HXC4</accession>
<gene>
    <name evidence="1" type="ORF">SAMN04488096_1282</name>
</gene>
<dbReference type="STRING" id="579105.SAMN04488096_1282"/>
<organism evidence="1 2">
    <name type="scientific">Mesonia phycicola</name>
    <dbReference type="NCBI Taxonomy" id="579105"/>
    <lineage>
        <taxon>Bacteria</taxon>
        <taxon>Pseudomonadati</taxon>
        <taxon>Bacteroidota</taxon>
        <taxon>Flavobacteriia</taxon>
        <taxon>Flavobacteriales</taxon>
        <taxon>Flavobacteriaceae</taxon>
        <taxon>Mesonia</taxon>
    </lineage>
</organism>
<evidence type="ECO:0008006" key="3">
    <source>
        <dbReference type="Google" id="ProtNLM"/>
    </source>
</evidence>
<dbReference type="AlphaFoldDB" id="A0A1M6HXC4"/>
<evidence type="ECO:0000313" key="1">
    <source>
        <dbReference type="EMBL" id="SHJ26882.1"/>
    </source>
</evidence>
<dbReference type="EMBL" id="FQYY01000028">
    <property type="protein sequence ID" value="SHJ26882.1"/>
    <property type="molecule type" value="Genomic_DNA"/>
</dbReference>
<proteinExistence type="predicted"/>
<protein>
    <recommendedName>
        <fullName evidence="3">Lipoprotein</fullName>
    </recommendedName>
</protein>
<keyword evidence="2" id="KW-1185">Reference proteome</keyword>
<reference evidence="1 2" key="1">
    <citation type="submission" date="2016-11" db="EMBL/GenBank/DDBJ databases">
        <authorList>
            <person name="Jaros S."/>
            <person name="Januszkiewicz K."/>
            <person name="Wedrychowicz H."/>
        </authorList>
    </citation>
    <scope>NUCLEOTIDE SEQUENCE [LARGE SCALE GENOMIC DNA]</scope>
    <source>
        <strain evidence="1 2">DSM 21425</strain>
    </source>
</reference>
<dbReference type="OrthoDB" id="1493702at2"/>
<name>A0A1M6HXC4_9FLAO</name>
<dbReference type="RefSeq" id="WP_073153902.1">
    <property type="nucleotide sequence ID" value="NZ_FQYY01000028.1"/>
</dbReference>
<evidence type="ECO:0000313" key="2">
    <source>
        <dbReference type="Proteomes" id="UP000184225"/>
    </source>
</evidence>